<dbReference type="InterPro" id="IPR001357">
    <property type="entry name" value="BRCT_dom"/>
</dbReference>
<evidence type="ECO:0000256" key="4">
    <source>
        <dbReference type="ARBA" id="ARBA00022705"/>
    </source>
</evidence>
<feature type="binding site" evidence="13">
    <location>
        <position position="432"/>
    </location>
    <ligand>
        <name>Zn(2+)</name>
        <dbReference type="ChEBI" id="CHEBI:29105"/>
    </ligand>
</feature>
<dbReference type="Pfam" id="PF01653">
    <property type="entry name" value="DNA_ligase_aden"/>
    <property type="match status" value="1"/>
</dbReference>
<evidence type="ECO:0000313" key="17">
    <source>
        <dbReference type="Proteomes" id="UP000177001"/>
    </source>
</evidence>
<feature type="active site" description="N6-AMP-lysine intermediate" evidence="13">
    <location>
        <position position="140"/>
    </location>
</feature>
<protein>
    <recommendedName>
        <fullName evidence="2 13">DNA ligase</fullName>
        <ecNumber evidence="1 13">6.5.1.2</ecNumber>
    </recommendedName>
    <alternativeName>
        <fullName evidence="13">Polydeoxyribonucleotide synthase [NAD(+)]</fullName>
    </alternativeName>
</protein>
<dbReference type="SUPFAM" id="SSF56091">
    <property type="entry name" value="DNA ligase/mRNA capping enzyme, catalytic domain"/>
    <property type="match status" value="1"/>
</dbReference>
<comment type="similarity">
    <text evidence="12 13">Belongs to the NAD-dependent DNA ligase family. LigA subfamily.</text>
</comment>
<feature type="binding site" evidence="13">
    <location>
        <position position="478"/>
    </location>
    <ligand>
        <name>Zn(2+)</name>
        <dbReference type="ChEBI" id="CHEBI:29105"/>
    </ligand>
</feature>
<dbReference type="PANTHER" id="PTHR23389:SF9">
    <property type="entry name" value="DNA LIGASE"/>
    <property type="match status" value="1"/>
</dbReference>
<dbReference type="InterPro" id="IPR013839">
    <property type="entry name" value="DNAligase_adenylation"/>
</dbReference>
<evidence type="ECO:0000256" key="12">
    <source>
        <dbReference type="ARBA" id="ARBA00060881"/>
    </source>
</evidence>
<sequence>MSKSEIEKRTSLAEIASRLSASRRVKKLRNEISRLRDAYHIENAPNVTDDVYDSLTRELRTLLEEYPEFKDASSPLNRIAGKPLQKFKKIKHKIRMLSLNDVFNPEELYEWEKRIKKLLPPSPLQGEGQRGEVNYFCEIKFDGLAVSLIYEKGILKTGATRGDSFIGEDITLNLKTISSIPLVLPKPCPDYLEVRGEALMSKKTLSFLNKINERIGKPLFANTRNATAGSLRQLDAKLVAERHLDFYAYDIAQISNDEKIKNHSEKHKYLKELGFNVGESDAVCKDLTEAFRFIEKFEIERPKFPFGTDGIVVSIDNLEFQEILGVVGKAPRYMVAYKYPAERATTIIKDVKINVGRTGVLTPLAIFSPTLVAGSTVSKATLHNMDQIERLDLRIGDTVVIEKAGDVIPKVVEVLTRMRTGKEKKFKMPEHCPTCGDKVQKRETSSFQILNPRGSHAEGEGRRGEKFERSELSVAYYCANSKCPAKNERYLEHFVSVFGIYELGPKILRRFKDEGLITDAADIFTLTKEDIAPLERFGEKSAENIIEEIKNKKKIPLSKFLWALGILHVGEETARDLAQHFGTLEKIIFSARQDLASIDSIENIGPAVLKSLHDFFRDKNNLNFIKKLQKNGVVVEKVGKREAGKLNGLTFVLTGTLSEMSREIAKEKIISLGGKVSGAVSKNTSYVVAGEESGSKEKTALKLGVKILNEKEFLKLLL</sequence>
<feature type="coiled-coil region" evidence="14">
    <location>
        <begin position="18"/>
        <end position="72"/>
    </location>
</feature>
<feature type="domain" description="BRCT" evidence="15">
    <location>
        <begin position="641"/>
        <end position="718"/>
    </location>
</feature>
<dbReference type="InterPro" id="IPR001679">
    <property type="entry name" value="DNA_ligase"/>
</dbReference>
<evidence type="ECO:0000256" key="5">
    <source>
        <dbReference type="ARBA" id="ARBA00022723"/>
    </source>
</evidence>
<dbReference type="InterPro" id="IPR012340">
    <property type="entry name" value="NA-bd_OB-fold"/>
</dbReference>
<organism evidence="16 17">
    <name type="scientific">Candidatus Nomurabacteria bacterium RIFCSPLOWO2_01_FULL_36_16</name>
    <dbReference type="NCBI Taxonomy" id="1801767"/>
    <lineage>
        <taxon>Bacteria</taxon>
        <taxon>Candidatus Nomuraibacteriota</taxon>
    </lineage>
</organism>
<dbReference type="AlphaFoldDB" id="A0A1F6WYN7"/>
<evidence type="ECO:0000256" key="2">
    <source>
        <dbReference type="ARBA" id="ARBA00013308"/>
    </source>
</evidence>
<comment type="caution">
    <text evidence="16">The sequence shown here is derived from an EMBL/GenBank/DDBJ whole genome shotgun (WGS) entry which is preliminary data.</text>
</comment>
<accession>A0A1F6WYN7</accession>
<dbReference type="NCBIfam" id="TIGR00575">
    <property type="entry name" value="dnlj"/>
    <property type="match status" value="1"/>
</dbReference>
<evidence type="ECO:0000256" key="11">
    <source>
        <dbReference type="ARBA" id="ARBA00034005"/>
    </source>
</evidence>
<evidence type="ECO:0000256" key="9">
    <source>
        <dbReference type="ARBA" id="ARBA00023027"/>
    </source>
</evidence>
<dbReference type="SMART" id="SM00292">
    <property type="entry name" value="BRCT"/>
    <property type="match status" value="1"/>
</dbReference>
<comment type="function">
    <text evidence="13">DNA ligase that catalyzes the formation of phosphodiester linkages between 5'-phosphoryl and 3'-hydroxyl groups in double-stranded DNA using NAD as a coenzyme and as the energy source for the reaction. It is essential for DNA replication and repair of damaged DNA.</text>
</comment>
<keyword evidence="13" id="KW-0464">Manganese</keyword>
<dbReference type="SUPFAM" id="SSF50249">
    <property type="entry name" value="Nucleic acid-binding proteins"/>
    <property type="match status" value="1"/>
</dbReference>
<dbReference type="Pfam" id="PF12826">
    <property type="entry name" value="HHH_2"/>
    <property type="match status" value="1"/>
</dbReference>
<dbReference type="SUPFAM" id="SSF52113">
    <property type="entry name" value="BRCT domain"/>
    <property type="match status" value="1"/>
</dbReference>
<dbReference type="PIRSF" id="PIRSF001604">
    <property type="entry name" value="LigA"/>
    <property type="match status" value="1"/>
</dbReference>
<dbReference type="NCBIfam" id="NF005932">
    <property type="entry name" value="PRK07956.1"/>
    <property type="match status" value="1"/>
</dbReference>
<dbReference type="Proteomes" id="UP000177001">
    <property type="component" value="Unassembled WGS sequence"/>
</dbReference>
<keyword evidence="4 13" id="KW-0235">DNA replication</keyword>
<keyword evidence="6 13" id="KW-0227">DNA damage</keyword>
<dbReference type="Gene3D" id="3.40.50.10190">
    <property type="entry name" value="BRCT domain"/>
    <property type="match status" value="1"/>
</dbReference>
<dbReference type="Gene3D" id="3.30.470.30">
    <property type="entry name" value="DNA ligase/mRNA capping enzyme"/>
    <property type="match status" value="1"/>
</dbReference>
<keyword evidence="7 13" id="KW-0862">Zinc</keyword>
<dbReference type="GO" id="GO:0005829">
    <property type="term" value="C:cytosol"/>
    <property type="evidence" value="ECO:0007669"/>
    <property type="project" value="TreeGrafter"/>
</dbReference>
<keyword evidence="14" id="KW-0175">Coiled coil</keyword>
<feature type="binding site" evidence="13">
    <location>
        <position position="338"/>
    </location>
    <ligand>
        <name>NAD(+)</name>
        <dbReference type="ChEBI" id="CHEBI:57540"/>
    </ligand>
</feature>
<dbReference type="SUPFAM" id="SSF47781">
    <property type="entry name" value="RuvA domain 2-like"/>
    <property type="match status" value="1"/>
</dbReference>
<dbReference type="SMART" id="SM00532">
    <property type="entry name" value="LIGANc"/>
    <property type="match status" value="1"/>
</dbReference>
<dbReference type="FunFam" id="2.40.50.140:FF:000012">
    <property type="entry name" value="DNA ligase"/>
    <property type="match status" value="1"/>
</dbReference>
<dbReference type="HAMAP" id="MF_01588">
    <property type="entry name" value="DNA_ligase_A"/>
    <property type="match status" value="1"/>
</dbReference>
<dbReference type="CDD" id="cd00114">
    <property type="entry name" value="LIGANc"/>
    <property type="match status" value="1"/>
</dbReference>
<dbReference type="Gene3D" id="1.10.150.20">
    <property type="entry name" value="5' to 3' exonuclease, C-terminal subdomain"/>
    <property type="match status" value="2"/>
</dbReference>
<proteinExistence type="inferred from homology"/>
<evidence type="ECO:0000256" key="13">
    <source>
        <dbReference type="HAMAP-Rule" id="MF_01588"/>
    </source>
</evidence>
<name>A0A1F6WYN7_9BACT</name>
<evidence type="ECO:0000259" key="15">
    <source>
        <dbReference type="PROSITE" id="PS50172"/>
    </source>
</evidence>
<dbReference type="Gene3D" id="2.40.50.140">
    <property type="entry name" value="Nucleic acid-binding proteins"/>
    <property type="match status" value="1"/>
</dbReference>
<evidence type="ECO:0000256" key="7">
    <source>
        <dbReference type="ARBA" id="ARBA00022833"/>
    </source>
</evidence>
<evidence type="ECO:0000313" key="16">
    <source>
        <dbReference type="EMBL" id="OGI86845.1"/>
    </source>
</evidence>
<feature type="binding site" evidence="13">
    <location>
        <position position="138"/>
    </location>
    <ligand>
        <name>NAD(+)</name>
        <dbReference type="ChEBI" id="CHEBI:57540"/>
    </ligand>
</feature>
<dbReference type="InterPro" id="IPR004150">
    <property type="entry name" value="NAD_DNA_ligase_OB"/>
</dbReference>
<dbReference type="EMBL" id="MFUR01000009">
    <property type="protein sequence ID" value="OGI86845.1"/>
    <property type="molecule type" value="Genomic_DNA"/>
</dbReference>
<dbReference type="Pfam" id="PF14520">
    <property type="entry name" value="HHH_5"/>
    <property type="match status" value="1"/>
</dbReference>
<dbReference type="GO" id="GO:0003911">
    <property type="term" value="F:DNA ligase (NAD+) activity"/>
    <property type="evidence" value="ECO:0007669"/>
    <property type="project" value="UniProtKB-UniRule"/>
</dbReference>
<evidence type="ECO:0000256" key="3">
    <source>
        <dbReference type="ARBA" id="ARBA00022598"/>
    </source>
</evidence>
<dbReference type="Gene3D" id="1.10.287.610">
    <property type="entry name" value="Helix hairpin bin"/>
    <property type="match status" value="1"/>
</dbReference>
<dbReference type="Pfam" id="PF00533">
    <property type="entry name" value="BRCT"/>
    <property type="match status" value="1"/>
</dbReference>
<dbReference type="Gene3D" id="6.20.10.30">
    <property type="match status" value="1"/>
</dbReference>
<dbReference type="InterPro" id="IPR013840">
    <property type="entry name" value="DNAligase_N"/>
</dbReference>
<evidence type="ECO:0000256" key="10">
    <source>
        <dbReference type="ARBA" id="ARBA00023204"/>
    </source>
</evidence>
<keyword evidence="5 13" id="KW-0479">Metal-binding</keyword>
<dbReference type="GO" id="GO:0006260">
    <property type="term" value="P:DNA replication"/>
    <property type="evidence" value="ECO:0007669"/>
    <property type="project" value="UniProtKB-KW"/>
</dbReference>
<evidence type="ECO:0000256" key="8">
    <source>
        <dbReference type="ARBA" id="ARBA00022842"/>
    </source>
</evidence>
<dbReference type="Pfam" id="PF03120">
    <property type="entry name" value="OB_DNA_ligase"/>
    <property type="match status" value="1"/>
</dbReference>
<evidence type="ECO:0000256" key="6">
    <source>
        <dbReference type="ARBA" id="ARBA00022763"/>
    </source>
</evidence>
<dbReference type="PANTHER" id="PTHR23389">
    <property type="entry name" value="CHROMOSOME TRANSMISSION FIDELITY FACTOR 18"/>
    <property type="match status" value="1"/>
</dbReference>
<dbReference type="InterPro" id="IPR041663">
    <property type="entry name" value="DisA/LigA_HHH"/>
</dbReference>
<reference evidence="16 17" key="1">
    <citation type="journal article" date="2016" name="Nat. Commun.">
        <title>Thousands of microbial genomes shed light on interconnected biogeochemical processes in an aquifer system.</title>
        <authorList>
            <person name="Anantharaman K."/>
            <person name="Brown C.T."/>
            <person name="Hug L.A."/>
            <person name="Sharon I."/>
            <person name="Castelle C.J."/>
            <person name="Probst A.J."/>
            <person name="Thomas B.C."/>
            <person name="Singh A."/>
            <person name="Wilkins M.J."/>
            <person name="Karaoz U."/>
            <person name="Brodie E.L."/>
            <person name="Williams K.H."/>
            <person name="Hubbard S.S."/>
            <person name="Banfield J.F."/>
        </authorList>
    </citation>
    <scope>NUCLEOTIDE SEQUENCE [LARGE SCALE GENOMIC DNA]</scope>
</reference>
<keyword evidence="8 13" id="KW-0460">Magnesium</keyword>
<keyword evidence="3 13" id="KW-0436">Ligase</keyword>
<comment type="catalytic activity">
    <reaction evidence="11 13">
        <text>NAD(+) + (deoxyribonucleotide)n-3'-hydroxyl + 5'-phospho-(deoxyribonucleotide)m = (deoxyribonucleotide)n+m + AMP + beta-nicotinamide D-nucleotide.</text>
        <dbReference type="EC" id="6.5.1.2"/>
    </reaction>
</comment>
<dbReference type="EC" id="6.5.1.2" evidence="1 13"/>
<feature type="binding site" evidence="13">
    <location>
        <begin position="98"/>
        <end position="99"/>
    </location>
    <ligand>
        <name>NAD(+)</name>
        <dbReference type="ChEBI" id="CHEBI:57540"/>
    </ligand>
</feature>
<feature type="binding site" evidence="13">
    <location>
        <position position="483"/>
    </location>
    <ligand>
        <name>Zn(2+)</name>
        <dbReference type="ChEBI" id="CHEBI:29105"/>
    </ligand>
</feature>
<dbReference type="GO" id="GO:0046872">
    <property type="term" value="F:metal ion binding"/>
    <property type="evidence" value="ECO:0007669"/>
    <property type="project" value="UniProtKB-KW"/>
</dbReference>
<dbReference type="InterPro" id="IPR036420">
    <property type="entry name" value="BRCT_dom_sf"/>
</dbReference>
<keyword evidence="9 13" id="KW-0520">NAD</keyword>
<gene>
    <name evidence="13" type="primary">ligA</name>
    <name evidence="16" type="ORF">A3A91_03145</name>
</gene>
<feature type="binding site" evidence="13">
    <location>
        <position position="161"/>
    </location>
    <ligand>
        <name>NAD(+)</name>
        <dbReference type="ChEBI" id="CHEBI:57540"/>
    </ligand>
</feature>
<dbReference type="CDD" id="cd17748">
    <property type="entry name" value="BRCT_DNA_ligase_like"/>
    <property type="match status" value="1"/>
</dbReference>
<keyword evidence="10 13" id="KW-0234">DNA repair</keyword>
<feature type="binding site" evidence="13">
    <location>
        <position position="197"/>
    </location>
    <ligand>
        <name>NAD(+)</name>
        <dbReference type="ChEBI" id="CHEBI:57540"/>
    </ligand>
</feature>
<evidence type="ECO:0000256" key="14">
    <source>
        <dbReference type="SAM" id="Coils"/>
    </source>
</evidence>
<feature type="binding site" evidence="13">
    <location>
        <position position="435"/>
    </location>
    <ligand>
        <name>Zn(2+)</name>
        <dbReference type="ChEBI" id="CHEBI:29105"/>
    </ligand>
</feature>
<feature type="binding site" evidence="13">
    <location>
        <begin position="49"/>
        <end position="53"/>
    </location>
    <ligand>
        <name>NAD(+)</name>
        <dbReference type="ChEBI" id="CHEBI:57540"/>
    </ligand>
</feature>
<comment type="caution">
    <text evidence="13">Lacks conserved residue(s) required for the propagation of feature annotation.</text>
</comment>
<evidence type="ECO:0000256" key="1">
    <source>
        <dbReference type="ARBA" id="ARBA00012722"/>
    </source>
</evidence>
<dbReference type="InterPro" id="IPR010994">
    <property type="entry name" value="RuvA_2-like"/>
</dbReference>
<dbReference type="PROSITE" id="PS50172">
    <property type="entry name" value="BRCT"/>
    <property type="match status" value="1"/>
</dbReference>
<comment type="cofactor">
    <cofactor evidence="13">
        <name>Mg(2+)</name>
        <dbReference type="ChEBI" id="CHEBI:18420"/>
    </cofactor>
    <cofactor evidence="13">
        <name>Mn(2+)</name>
        <dbReference type="ChEBI" id="CHEBI:29035"/>
    </cofactor>
</comment>
<dbReference type="GO" id="GO:0006281">
    <property type="term" value="P:DNA repair"/>
    <property type="evidence" value="ECO:0007669"/>
    <property type="project" value="UniProtKB-KW"/>
</dbReference>